<protein>
    <submittedName>
        <fullName evidence="1">13986_t:CDS:1</fullName>
    </submittedName>
</protein>
<organism evidence="1 2">
    <name type="scientific">Cetraspora pellucida</name>
    <dbReference type="NCBI Taxonomy" id="1433469"/>
    <lineage>
        <taxon>Eukaryota</taxon>
        <taxon>Fungi</taxon>
        <taxon>Fungi incertae sedis</taxon>
        <taxon>Mucoromycota</taxon>
        <taxon>Glomeromycotina</taxon>
        <taxon>Glomeromycetes</taxon>
        <taxon>Diversisporales</taxon>
        <taxon>Gigasporaceae</taxon>
        <taxon>Cetraspora</taxon>
    </lineage>
</organism>
<comment type="caution">
    <text evidence="1">The sequence shown here is derived from an EMBL/GenBank/DDBJ whole genome shotgun (WGS) entry which is preliminary data.</text>
</comment>
<name>A0A9N9HW03_9GLOM</name>
<evidence type="ECO:0000313" key="1">
    <source>
        <dbReference type="EMBL" id="CAG8708832.1"/>
    </source>
</evidence>
<dbReference type="EMBL" id="CAJVQA010011588">
    <property type="protein sequence ID" value="CAG8708832.1"/>
    <property type="molecule type" value="Genomic_DNA"/>
</dbReference>
<dbReference type="OrthoDB" id="10531653at2759"/>
<dbReference type="Proteomes" id="UP000789759">
    <property type="component" value="Unassembled WGS sequence"/>
</dbReference>
<reference evidence="1" key="1">
    <citation type="submission" date="2021-06" db="EMBL/GenBank/DDBJ databases">
        <authorList>
            <person name="Kallberg Y."/>
            <person name="Tangrot J."/>
            <person name="Rosling A."/>
        </authorList>
    </citation>
    <scope>NUCLEOTIDE SEQUENCE</scope>
    <source>
        <strain evidence="1">FL966</strain>
    </source>
</reference>
<keyword evidence="2" id="KW-1185">Reference proteome</keyword>
<accession>A0A9N9HW03</accession>
<proteinExistence type="predicted"/>
<gene>
    <name evidence="1" type="ORF">CPELLU_LOCUS12217</name>
</gene>
<sequence length="58" mass="6843">MKKQIDNSYNLYQHIWNYKQSNKYISYKTASSKKQQNKGSKIISYLFFVNSSKNAATL</sequence>
<dbReference type="AlphaFoldDB" id="A0A9N9HW03"/>
<evidence type="ECO:0000313" key="2">
    <source>
        <dbReference type="Proteomes" id="UP000789759"/>
    </source>
</evidence>